<keyword evidence="1" id="KW-0472">Membrane</keyword>
<evidence type="ECO:0000259" key="2">
    <source>
        <dbReference type="Pfam" id="PF10648"/>
    </source>
</evidence>
<comment type="caution">
    <text evidence="3">The sequence shown here is derived from an EMBL/GenBank/DDBJ whole genome shotgun (WGS) entry which is preliminary data.</text>
</comment>
<dbReference type="InterPro" id="IPR018911">
    <property type="entry name" value="Gmad2_Ig-like_dom"/>
</dbReference>
<protein>
    <recommendedName>
        <fullName evidence="2">Bacterial spore germination immunoglobulin-like domain-containing protein</fullName>
    </recommendedName>
</protein>
<keyword evidence="1" id="KW-0812">Transmembrane</keyword>
<dbReference type="AlphaFoldDB" id="A0A0G1HKE7"/>
<organism evidence="3 4">
    <name type="scientific">Candidatus Nomurabacteria bacterium GW2011_GWF2_43_24</name>
    <dbReference type="NCBI Taxonomy" id="1618778"/>
    <lineage>
        <taxon>Bacteria</taxon>
        <taxon>Candidatus Nomuraibacteriota</taxon>
    </lineage>
</organism>
<evidence type="ECO:0000313" key="4">
    <source>
        <dbReference type="Proteomes" id="UP000033907"/>
    </source>
</evidence>
<evidence type="ECO:0000313" key="3">
    <source>
        <dbReference type="EMBL" id="KKT11354.1"/>
    </source>
</evidence>
<accession>A0A0G1HKE7</accession>
<proteinExistence type="predicted"/>
<gene>
    <name evidence="3" type="ORF">UV91_C0007G0054</name>
</gene>
<evidence type="ECO:0000256" key="1">
    <source>
        <dbReference type="SAM" id="Phobius"/>
    </source>
</evidence>
<dbReference type="EMBL" id="LCGH01000007">
    <property type="protein sequence ID" value="KKT11354.1"/>
    <property type="molecule type" value="Genomic_DNA"/>
</dbReference>
<sequence length="184" mass="20240">MSNNNKIIIAVLILVLAAVGVYYLIINQGQTQMSAISSFEECAATGNPVMESYPRRCQYQGSTFTEDIGNELEKADLIRIENPRPNQIIKSPLSITGEARGSWFFEASFPVVLVNWDELIIAQGIATAEGEWMTSEFVPFTATLTFTADKSAYSDKGTLILRKDNASGLPEHDDALEVPVIFAK</sequence>
<name>A0A0G1HKE7_9BACT</name>
<dbReference type="Pfam" id="PF10648">
    <property type="entry name" value="Gmad2"/>
    <property type="match status" value="1"/>
</dbReference>
<dbReference type="Proteomes" id="UP000033907">
    <property type="component" value="Unassembled WGS sequence"/>
</dbReference>
<feature type="transmembrane region" description="Helical" evidence="1">
    <location>
        <begin position="7"/>
        <end position="25"/>
    </location>
</feature>
<keyword evidence="1" id="KW-1133">Transmembrane helix</keyword>
<feature type="domain" description="Bacterial spore germination immunoglobulin-like" evidence="2">
    <location>
        <begin position="78"/>
        <end position="164"/>
    </location>
</feature>
<reference evidence="3 4" key="1">
    <citation type="journal article" date="2015" name="Nature">
        <title>rRNA introns, odd ribosomes, and small enigmatic genomes across a large radiation of phyla.</title>
        <authorList>
            <person name="Brown C.T."/>
            <person name="Hug L.A."/>
            <person name="Thomas B.C."/>
            <person name="Sharon I."/>
            <person name="Castelle C.J."/>
            <person name="Singh A."/>
            <person name="Wilkins M.J."/>
            <person name="Williams K.H."/>
            <person name="Banfield J.F."/>
        </authorList>
    </citation>
    <scope>NUCLEOTIDE SEQUENCE [LARGE SCALE GENOMIC DNA]</scope>
</reference>